<proteinExistence type="predicted"/>
<gene>
    <name evidence="1" type="ORF">F897_00938</name>
</gene>
<dbReference type="PATRIC" id="fig|1217693.3.peg.899"/>
<dbReference type="STRING" id="70346.F897_00938"/>
<reference evidence="1 2" key="1">
    <citation type="submission" date="2013-02" db="EMBL/GenBank/DDBJ databases">
        <title>The Genome Sequence of Acinetobacter sp. NIPH 2171.</title>
        <authorList>
            <consortium name="The Broad Institute Genome Sequencing Platform"/>
            <consortium name="The Broad Institute Genome Sequencing Center for Infectious Disease"/>
            <person name="Cerqueira G."/>
            <person name="Feldgarden M."/>
            <person name="Courvalin P."/>
            <person name="Perichon B."/>
            <person name="Grillot-Courvalin C."/>
            <person name="Clermont D."/>
            <person name="Rocha E."/>
            <person name="Yoon E.-J."/>
            <person name="Nemec A."/>
            <person name="Walker B."/>
            <person name="Young S.K."/>
            <person name="Zeng Q."/>
            <person name="Gargeya S."/>
            <person name="Fitzgerald M."/>
            <person name="Haas B."/>
            <person name="Abouelleil A."/>
            <person name="Alvarado L."/>
            <person name="Arachchi H.M."/>
            <person name="Berlin A.M."/>
            <person name="Chapman S.B."/>
            <person name="Dewar J."/>
            <person name="Goldberg J."/>
            <person name="Griggs A."/>
            <person name="Gujja S."/>
            <person name="Hansen M."/>
            <person name="Howarth C."/>
            <person name="Imamovic A."/>
            <person name="Larimer J."/>
            <person name="McCowan C."/>
            <person name="Murphy C."/>
            <person name="Neiman D."/>
            <person name="Pearson M."/>
            <person name="Priest M."/>
            <person name="Roberts A."/>
            <person name="Saif S."/>
            <person name="Shea T."/>
            <person name="Sisk P."/>
            <person name="Sykes S."/>
            <person name="Wortman J."/>
            <person name="Nusbaum C."/>
            <person name="Birren B."/>
        </authorList>
    </citation>
    <scope>NUCLEOTIDE SEQUENCE [LARGE SCALE GENOMIC DNA]</scope>
    <source>
        <strain evidence="1 2">NIPH 2171</strain>
    </source>
</reference>
<dbReference type="HOGENOM" id="CLU_004937_0_0_6"/>
<accession>N9NYV2</accession>
<dbReference type="EMBL" id="APRS01000006">
    <property type="protein sequence ID" value="ENX10736.1"/>
    <property type="molecule type" value="Genomic_DNA"/>
</dbReference>
<dbReference type="RefSeq" id="WP_005233623.1">
    <property type="nucleotide sequence ID" value="NZ_CP083658.1"/>
</dbReference>
<comment type="caution">
    <text evidence="1">The sequence shown here is derived from an EMBL/GenBank/DDBJ whole genome shotgun (WGS) entry which is preliminary data.</text>
</comment>
<organism evidence="1 2">
    <name type="scientific">Acinetobacter variabilis</name>
    <dbReference type="NCBI Taxonomy" id="70346"/>
    <lineage>
        <taxon>Bacteria</taxon>
        <taxon>Pseudomonadati</taxon>
        <taxon>Pseudomonadota</taxon>
        <taxon>Gammaproteobacteria</taxon>
        <taxon>Moraxellales</taxon>
        <taxon>Moraxellaceae</taxon>
        <taxon>Acinetobacter</taxon>
    </lineage>
</organism>
<sequence>MMKYIKKQVNMTPFFRKTIVSKFKVAGISTVLTALLCAALPMSYASDIEIYKVPEDSVGNTTLMMMLDLSGSMGYGVGYNNTSMSIQEDYSVVSANGTLISGVCHGSRDNVKSDTTTTSYYTRYYCEVPSSTSNQKVTGYWYPNVTDPDRKWVAGCEAQKNAAGGVTGYRCYDRLTRLKDGLRQVLEGTATVPRVNDRIVMGLATFAGSNGFVRVPARPLEEVIRSYKVMETFWEDEEYQELVTIGTTMEAYTFAKPRWIQYTTTTPGKTCEWWQIFCTPTAPSKKTYYQTCTWNIITSTCNWSSATEVEPSDFKNTLSYNVCTQGNNNTCKEFYEDATGTREVPLTEWQTKTRQVQKQREVTKNVTQRDLLLETIKDLQANGGTPTPYAYAEAAAYLLGTNTSINDYNILYYQSLGNRRTASNNRNNNRCTSVINSYQKFQKPDGTPMIMRWCNHDNPNSWTPPAGSTSFIYGRDSGGYDREVFYNAGEPKSATASDGATYSGFSNSVSDSIANSNYAAPVSITSQKTNTAKRECSGQGIYFLTDGQPQPGGWAIGDDGKSGTAYALMKQALGTNGSEFNCSTSPLGKRAGYDTPENGWACVGKFTQALLDPAKNPTGLKIQTAVVGFGSSFGAGGIESDDVKDAKDWGVVGGGGWIAGSSPEDVSKSINNFIRQLNKDIPSMSTGSSTIPLDDLNPAIVQPYSYFPQFEPKVNPVERQQIWFGNLKKFYVVNNGVYASKTPSDSTVVVKKSKLQDLTDSWAKAGINYPENAPIFKKGGALSQLPIGLGVNTNKEVVTARTLLTDYSYDGTKPVAEQVSRNLDLVKIDHTYTTNPKTKTDSTYSRALMSLLGFNIPSDISTTDLDLSTYSATVRQMGSILHSKPILITQQGKAVAEKDNNTGKISIGSTNREDYVLFGTTQGLIHIVNAETGVEKFSFVSKEIIEGQSETFKNEGGNLAGGKDALYYGMDGEWTAHTEYVSKSDGTLTVKGSSRTDLDGNTENLSGKQWVYGGMRMGGRSYYALDLTNINSPKIKFHIDPSTGKVYSQTNPAGKSYSALSKMGQSWSKPSLGYINWQGKRKLVMIVGGGYDAGGADGDGLKTQGVRTGYAGYESYNYKQDNKIGAGVYIFDGDTGDLLWNADSSTNENLKYSVVSQIRTVDRNNDGVIDHLYFGDLAGQAFRVDFKNDGATTFTAQATRILNLNQADGTSPRFYTMPAFTAHYSAGSSAIYGGNIVVATFVSGNQSSPLVGTTDSAQKKDPLGLQYDAVYGIYDYDIYPSNAEGRYPTSKMQAKTLAASSATTPVPTQLRYVNNATSTTTIDKNNGWGGWYYVFNKKFDNSDAAANIIKGLTTPIALEGSLYVTQYDASNNGTTSSCGAGVKGHSFTQRLCLPTGVCKQDANYTYNLGSGIVTPNVGSADGDPNKRSLVVPDPNDVCSGPNCSPCKGTACGTVGGKFLETGGSLRFIPNRWYEKYAQ</sequence>
<protein>
    <submittedName>
        <fullName evidence="1">Uncharacterized protein</fullName>
    </submittedName>
</protein>
<evidence type="ECO:0000313" key="1">
    <source>
        <dbReference type="EMBL" id="ENX10736.1"/>
    </source>
</evidence>
<dbReference type="Proteomes" id="UP000013101">
    <property type="component" value="Unassembled WGS sequence"/>
</dbReference>
<name>N9NYV2_9GAMM</name>
<evidence type="ECO:0000313" key="2">
    <source>
        <dbReference type="Proteomes" id="UP000013101"/>
    </source>
</evidence>